<dbReference type="PANTHER" id="PTHR14187:SF82">
    <property type="entry name" value="FAMILY CHAPERONE, PUTATIVE (AFU_ORTHOLOGUE AFUA_7G08575)-RELATED"/>
    <property type="match status" value="1"/>
</dbReference>
<proteinExistence type="predicted"/>
<dbReference type="InterPro" id="IPR043129">
    <property type="entry name" value="ATPase_NBD"/>
</dbReference>
<dbReference type="EMBL" id="JASNWA010000008">
    <property type="protein sequence ID" value="KAK3171509.1"/>
    <property type="molecule type" value="Genomic_DNA"/>
</dbReference>
<evidence type="ECO:0000256" key="1">
    <source>
        <dbReference type="ARBA" id="ARBA00022741"/>
    </source>
</evidence>
<reference evidence="3" key="1">
    <citation type="submission" date="2022-11" db="EMBL/GenBank/DDBJ databases">
        <title>Chromosomal genome sequence assembly and mating type (MAT) locus characterization of the leprose asexual lichenized fungus Lepraria neglecta (Nyl.) Erichsen.</title>
        <authorList>
            <person name="Allen J.L."/>
            <person name="Pfeffer B."/>
        </authorList>
    </citation>
    <scope>NUCLEOTIDE SEQUENCE</scope>
    <source>
        <strain evidence="3">Allen 5258</strain>
    </source>
</reference>
<evidence type="ECO:0000313" key="3">
    <source>
        <dbReference type="EMBL" id="KAK3171509.1"/>
    </source>
</evidence>
<dbReference type="SUPFAM" id="SSF53067">
    <property type="entry name" value="Actin-like ATPase domain"/>
    <property type="match status" value="2"/>
</dbReference>
<protein>
    <recommendedName>
        <fullName evidence="5">Actin-like ATPase domain-containing protein</fullName>
    </recommendedName>
</protein>
<evidence type="ECO:0000256" key="2">
    <source>
        <dbReference type="ARBA" id="ARBA00022840"/>
    </source>
</evidence>
<sequence>MPISERVVEQKILVAVDFGTTYSGIAWGQTGEIESTEKRHEWFKLGLDPSMQREKFSLAGRYPGSTQLPMQLSSEYATSPTKLATDYLTALRRHAEYMLLQTVTEAALKRTPREYVISVPAVWTEMARDLTTTCAIDAGMGPRDRLHIVSEPEAAAMYAFKEMNSCGLDKGDTFVVCDAGGGTVDLISYTVLSLAPMLQLAEAAPGSGSACGSTFLNRIFAQTLNNKFRGDPDWESDPDIFATAMEHFENFTKSSFNGKQSESVPVHGLTARPGIKKGKLTLSTSELRDIFEPVVSEILTLIRDQITQTAEKVKLILLVGGFGSSFYLRSRIQETFGSGVEVKMAPNCQTAVVRGALMKGLAEVKDVTSKLPRIRVDSRKARKHYGTECYTAYKPRRKLHDDGHSPERRQHNPFTGQDHVQFMKWFLKKGEVVKESEPAIFGFSTDQLVAAGLPKKFSIDVYYHEDPENTGAPEYKTNNVEKLGTVKANIGGIDPSLLKKQRGEDGREYYVMDFDIEMRCFAARMEYTPVYRYEGGGQRRFEPARMEFA</sequence>
<keyword evidence="1" id="KW-0547">Nucleotide-binding</keyword>
<dbReference type="Gene3D" id="3.90.640.10">
    <property type="entry name" value="Actin, Chain A, domain 4"/>
    <property type="match status" value="1"/>
</dbReference>
<accession>A0AAD9Z4K5</accession>
<comment type="caution">
    <text evidence="3">The sequence shown here is derived from an EMBL/GenBank/DDBJ whole genome shotgun (WGS) entry which is preliminary data.</text>
</comment>
<gene>
    <name evidence="3" type="ORF">OEA41_003593</name>
</gene>
<evidence type="ECO:0008006" key="5">
    <source>
        <dbReference type="Google" id="ProtNLM"/>
    </source>
</evidence>
<dbReference type="GO" id="GO:0140662">
    <property type="term" value="F:ATP-dependent protein folding chaperone"/>
    <property type="evidence" value="ECO:0007669"/>
    <property type="project" value="InterPro"/>
</dbReference>
<dbReference type="InterPro" id="IPR013126">
    <property type="entry name" value="Hsp_70_fam"/>
</dbReference>
<dbReference type="GO" id="GO:0005524">
    <property type="term" value="F:ATP binding"/>
    <property type="evidence" value="ECO:0007669"/>
    <property type="project" value="UniProtKB-KW"/>
</dbReference>
<dbReference type="AlphaFoldDB" id="A0AAD9Z4K5"/>
<dbReference type="CDD" id="cd10170">
    <property type="entry name" value="ASKHA_NBD_HSP70"/>
    <property type="match status" value="1"/>
</dbReference>
<evidence type="ECO:0000313" key="4">
    <source>
        <dbReference type="Proteomes" id="UP001276659"/>
    </source>
</evidence>
<dbReference type="Gene3D" id="3.30.420.40">
    <property type="match status" value="2"/>
</dbReference>
<organism evidence="3 4">
    <name type="scientific">Lepraria neglecta</name>
    <dbReference type="NCBI Taxonomy" id="209136"/>
    <lineage>
        <taxon>Eukaryota</taxon>
        <taxon>Fungi</taxon>
        <taxon>Dikarya</taxon>
        <taxon>Ascomycota</taxon>
        <taxon>Pezizomycotina</taxon>
        <taxon>Lecanoromycetes</taxon>
        <taxon>OSLEUM clade</taxon>
        <taxon>Lecanoromycetidae</taxon>
        <taxon>Lecanorales</taxon>
        <taxon>Lecanorineae</taxon>
        <taxon>Stereocaulaceae</taxon>
        <taxon>Lepraria</taxon>
    </lineage>
</organism>
<keyword evidence="2" id="KW-0067">ATP-binding</keyword>
<dbReference type="Pfam" id="PF00012">
    <property type="entry name" value="HSP70"/>
    <property type="match status" value="1"/>
</dbReference>
<dbReference type="Proteomes" id="UP001276659">
    <property type="component" value="Unassembled WGS sequence"/>
</dbReference>
<keyword evidence="4" id="KW-1185">Reference proteome</keyword>
<dbReference type="PANTHER" id="PTHR14187">
    <property type="entry name" value="ALPHA KINASE/ELONGATION FACTOR 2 KINASE"/>
    <property type="match status" value="1"/>
</dbReference>
<name>A0AAD9Z4K5_9LECA</name>